<evidence type="ECO:0000256" key="11">
    <source>
        <dbReference type="SAM" id="MobiDB-lite"/>
    </source>
</evidence>
<protein>
    <recommendedName>
        <fullName evidence="8">L-ornithine N(alpha)-acyltransferase</fullName>
        <ecNumber evidence="7">2.3.2.30</ecNumber>
    </recommendedName>
</protein>
<evidence type="ECO:0000256" key="9">
    <source>
        <dbReference type="ARBA" id="ARBA00045724"/>
    </source>
</evidence>
<keyword evidence="5 13" id="KW-0012">Acyltransferase</keyword>
<dbReference type="PANTHER" id="PTHR37323">
    <property type="entry name" value="GCN5-RELATED N-ACETYLTRANSFERASE"/>
    <property type="match status" value="1"/>
</dbReference>
<keyword evidence="4" id="KW-0443">Lipid metabolism</keyword>
<evidence type="ECO:0000256" key="4">
    <source>
        <dbReference type="ARBA" id="ARBA00023098"/>
    </source>
</evidence>
<dbReference type="EMBL" id="JAJUBC010000020">
    <property type="protein sequence ID" value="MDD1794743.1"/>
    <property type="molecule type" value="Genomic_DNA"/>
</dbReference>
<gene>
    <name evidence="13" type="ORF">LRP50_16530</name>
</gene>
<dbReference type="SUPFAM" id="SSF69593">
    <property type="entry name" value="Glycerol-3-phosphate (1)-acyltransferase"/>
    <property type="match status" value="1"/>
</dbReference>
<accession>A0ABT5R3A2</accession>
<comment type="function">
    <text evidence="9">Catalyzes the first step in the biosynthesis of ornithine lipids, which are phosphorus-free membrane lipids. Catalyzes the 3-hydroxyacyl-acyl carrier protein-dependent acylation of ornithine to form lyso-ornithine lipid (LOL).</text>
</comment>
<comment type="caution">
    <text evidence="13">The sequence shown here is derived from an EMBL/GenBank/DDBJ whole genome shotgun (WGS) entry which is preliminary data.</text>
</comment>
<evidence type="ECO:0000256" key="1">
    <source>
        <dbReference type="ARBA" id="ARBA00005189"/>
    </source>
</evidence>
<keyword evidence="14" id="KW-1185">Reference proteome</keyword>
<dbReference type="RefSeq" id="WP_274165567.1">
    <property type="nucleotide sequence ID" value="NZ_JAJUBC010000020.1"/>
</dbReference>
<feature type="region of interest" description="Disordered" evidence="11">
    <location>
        <begin position="565"/>
        <end position="592"/>
    </location>
</feature>
<proteinExistence type="inferred from homology"/>
<evidence type="ECO:0000313" key="13">
    <source>
        <dbReference type="EMBL" id="MDD1794743.1"/>
    </source>
</evidence>
<evidence type="ECO:0000256" key="2">
    <source>
        <dbReference type="ARBA" id="ARBA00022516"/>
    </source>
</evidence>
<dbReference type="SUPFAM" id="SSF55729">
    <property type="entry name" value="Acyl-CoA N-acyltransferases (Nat)"/>
    <property type="match status" value="1"/>
</dbReference>
<evidence type="ECO:0000256" key="7">
    <source>
        <dbReference type="ARBA" id="ARBA00039058"/>
    </source>
</evidence>
<dbReference type="InterPro" id="IPR002123">
    <property type="entry name" value="Plipid/glycerol_acylTrfase"/>
</dbReference>
<comment type="catalytic activity">
    <reaction evidence="10">
        <text>a (3R)-hydroxyacyl-[ACP] + L-ornithine = a lyso-ornithine lipid + holo-[ACP] + H(+)</text>
        <dbReference type="Rhea" id="RHEA:20633"/>
        <dbReference type="Rhea" id="RHEA-COMP:9685"/>
        <dbReference type="Rhea" id="RHEA-COMP:9945"/>
        <dbReference type="ChEBI" id="CHEBI:15378"/>
        <dbReference type="ChEBI" id="CHEBI:46911"/>
        <dbReference type="ChEBI" id="CHEBI:64479"/>
        <dbReference type="ChEBI" id="CHEBI:78827"/>
        <dbReference type="ChEBI" id="CHEBI:138482"/>
        <dbReference type="EC" id="2.3.2.30"/>
    </reaction>
    <physiologicalReaction direction="left-to-right" evidence="10">
        <dbReference type="Rhea" id="RHEA:20634"/>
    </physiologicalReaction>
</comment>
<organism evidence="13 14">
    <name type="scientific">Enterovibrio gelatinilyticus</name>
    <dbReference type="NCBI Taxonomy" id="2899819"/>
    <lineage>
        <taxon>Bacteria</taxon>
        <taxon>Pseudomonadati</taxon>
        <taxon>Pseudomonadota</taxon>
        <taxon>Gammaproteobacteria</taxon>
        <taxon>Vibrionales</taxon>
        <taxon>Vibrionaceae</taxon>
        <taxon>Enterovibrio</taxon>
    </lineage>
</organism>
<dbReference type="EC" id="2.3.2.30" evidence="7"/>
<dbReference type="SMART" id="SM00563">
    <property type="entry name" value="PlsC"/>
    <property type="match status" value="1"/>
</dbReference>
<feature type="domain" description="Phospholipid/glycerol acyltransferase" evidence="12">
    <location>
        <begin position="81"/>
        <end position="198"/>
    </location>
</feature>
<dbReference type="PANTHER" id="PTHR37323:SF1">
    <property type="entry name" value="L-ORNITHINE N(ALPHA)-ACYLTRANSFERASE"/>
    <property type="match status" value="1"/>
</dbReference>
<comment type="pathway">
    <text evidence="1">Lipid metabolism.</text>
</comment>
<evidence type="ECO:0000256" key="8">
    <source>
        <dbReference type="ARBA" id="ARBA00039866"/>
    </source>
</evidence>
<dbReference type="Pfam" id="PF13444">
    <property type="entry name" value="Acetyltransf_5"/>
    <property type="match status" value="1"/>
</dbReference>
<evidence type="ECO:0000256" key="5">
    <source>
        <dbReference type="ARBA" id="ARBA00023315"/>
    </source>
</evidence>
<dbReference type="CDD" id="cd07986">
    <property type="entry name" value="LPLAT_ACT14924-like"/>
    <property type="match status" value="1"/>
</dbReference>
<evidence type="ECO:0000259" key="12">
    <source>
        <dbReference type="SMART" id="SM00563"/>
    </source>
</evidence>
<dbReference type="Proteomes" id="UP001149400">
    <property type="component" value="Unassembled WGS sequence"/>
</dbReference>
<evidence type="ECO:0000256" key="3">
    <source>
        <dbReference type="ARBA" id="ARBA00022679"/>
    </source>
</evidence>
<keyword evidence="3" id="KW-0808">Transferase</keyword>
<dbReference type="GO" id="GO:0016746">
    <property type="term" value="F:acyltransferase activity"/>
    <property type="evidence" value="ECO:0007669"/>
    <property type="project" value="UniProtKB-KW"/>
</dbReference>
<dbReference type="InterPro" id="IPR016181">
    <property type="entry name" value="Acyl_CoA_acyltransferase"/>
</dbReference>
<comment type="similarity">
    <text evidence="6">Belongs to the acetyltransferase family. OlsB subfamily.</text>
</comment>
<evidence type="ECO:0000256" key="6">
    <source>
        <dbReference type="ARBA" id="ARBA00038095"/>
    </source>
</evidence>
<name>A0ABT5R3A2_9GAMM</name>
<dbReference type="InterPro" id="IPR045746">
    <property type="entry name" value="ACT14924-like_Acyltransf_dom"/>
</dbReference>
<reference evidence="13" key="1">
    <citation type="submission" date="2021-12" db="EMBL/GenBank/DDBJ databases">
        <title>Enterovibrio ZSDZ35 sp. nov. and Enterovibrio ZSDZ42 sp. nov., isolated from coastal seawater in Qingdao.</title>
        <authorList>
            <person name="Zhang P."/>
        </authorList>
    </citation>
    <scope>NUCLEOTIDE SEQUENCE</scope>
    <source>
        <strain evidence="13">ZSDZ42</strain>
    </source>
</reference>
<sequence length="592" mass="67500">MFNIDEVITHHYPNLAQKPWLAKPVSSTLHKLLHQQAFHDFANKYPYLKGFEFVEQVLDYFHFSYFTSDREKERIPRAGRVVIIANHPIGSLDGLALLKLVREIRPDVKAVANNLLMQIKPLHHCLLPVNNMSGKTPKDNLRNIDDWLNNEGAIIIFPAGEVSRLGPTGVRDIDWQNGFLRMATKAKAPILPIHVDGRNSAVFYGASMVYKPLSTLLLVNEMFGQKNSHITFTIGEAIPYTSYHASKNLPTKTRVKLVKKHLYNIAKGKVGLFPTESAIAPPENPLALQEELQNSETLGITPDGKIIYLYRYKNESSVMREIGRLREVAFRAVGEGTGQRRDIDIYDEHYFHLVLWDPACLDIVGAYRFCDTQAVIAQQGIQSLYTHSLFNYDEGMTPYLNAGLELGRSFVQPKYWGKRSLEYLWLGIGAFLSKHPHYRYLFGPVTISNAMPHAAKELLIFFYRTYFGATSDVARSKHPFNIDSQKEHELLNHFCRNDYQQDLKTLKVLLDNLGTSIPTLYKQYSELCETGGVQFLDFGVDPDFSDCIDGLVMVDMSKLKEKKRQRYLRPNNGQQSTELAPKRQSNKQTSPV</sequence>
<keyword evidence="2" id="KW-0444">Lipid biosynthesis</keyword>
<evidence type="ECO:0000313" key="14">
    <source>
        <dbReference type="Proteomes" id="UP001149400"/>
    </source>
</evidence>
<dbReference type="Pfam" id="PF19576">
    <property type="entry name" value="Acyltransf_2"/>
    <property type="match status" value="1"/>
</dbReference>
<dbReference type="InterPro" id="IPR052351">
    <property type="entry name" value="Ornithine_N-alpha-AT"/>
</dbReference>
<evidence type="ECO:0000256" key="10">
    <source>
        <dbReference type="ARBA" id="ARBA00047785"/>
    </source>
</evidence>